<reference evidence="1 2" key="1">
    <citation type="submission" date="2018-06" db="EMBL/GenBank/DDBJ databases">
        <authorList>
            <consortium name="Pathogen Informatics"/>
            <person name="Doyle S."/>
        </authorList>
    </citation>
    <scope>NUCLEOTIDE SEQUENCE [LARGE SCALE GENOMIC DNA]</scope>
    <source>
        <strain evidence="1 2">NCTC11532</strain>
    </source>
</reference>
<evidence type="ECO:0000313" key="1">
    <source>
        <dbReference type="EMBL" id="STY78845.1"/>
    </source>
</evidence>
<organism evidence="1 2">
    <name type="scientific">Legionella wadsworthii</name>
    <dbReference type="NCBI Taxonomy" id="28088"/>
    <lineage>
        <taxon>Bacteria</taxon>
        <taxon>Pseudomonadati</taxon>
        <taxon>Pseudomonadota</taxon>
        <taxon>Gammaproteobacteria</taxon>
        <taxon>Legionellales</taxon>
        <taxon>Legionellaceae</taxon>
        <taxon>Legionella</taxon>
    </lineage>
</organism>
<keyword evidence="2" id="KW-1185">Reference proteome</keyword>
<evidence type="ECO:0000313" key="2">
    <source>
        <dbReference type="Proteomes" id="UP000255297"/>
    </source>
</evidence>
<dbReference type="InterPro" id="IPR036591">
    <property type="entry name" value="YggU-like_sf"/>
</dbReference>
<sequence>MELVLNLASLFKVKGQIKIKRGLKSRHKIIEVIGCGVDAI</sequence>
<dbReference type="Gene3D" id="3.30.1200.10">
    <property type="entry name" value="YggU-like"/>
    <property type="match status" value="1"/>
</dbReference>
<proteinExistence type="predicted"/>
<dbReference type="SUPFAM" id="SSF69786">
    <property type="entry name" value="YggU-like"/>
    <property type="match status" value="1"/>
</dbReference>
<dbReference type="Proteomes" id="UP000255297">
    <property type="component" value="Unassembled WGS sequence"/>
</dbReference>
<dbReference type="RefSeq" id="WP_278030607.1">
    <property type="nucleotide sequence ID" value="NZ_CAAAIS010000012.1"/>
</dbReference>
<name>A0A378P4V8_9GAMM</name>
<dbReference type="AlphaFoldDB" id="A0A378P4V8"/>
<gene>
    <name evidence="1" type="ORF">NCTC11532_03105</name>
</gene>
<dbReference type="STRING" id="1122170.GCA_000701265_00129"/>
<dbReference type="EMBL" id="UGPB01000002">
    <property type="protein sequence ID" value="STY78845.1"/>
    <property type="molecule type" value="Genomic_DNA"/>
</dbReference>
<protein>
    <submittedName>
        <fullName evidence="1">Uncharacterized protein</fullName>
    </submittedName>
</protein>
<accession>A0A378P4V8</accession>